<evidence type="ECO:0000256" key="12">
    <source>
        <dbReference type="SAM" id="Phobius"/>
    </source>
</evidence>
<keyword evidence="14" id="KW-1185">Reference proteome</keyword>
<comment type="subcellular location">
    <subcellularLocation>
        <location evidence="1">Membrane</location>
        <topology evidence="1">Multi-pass membrane protein</topology>
    </subcellularLocation>
</comment>
<evidence type="ECO:0000313" key="13">
    <source>
        <dbReference type="EMBL" id="NDK38981.1"/>
    </source>
</evidence>
<reference evidence="13 14" key="1">
    <citation type="submission" date="2018-07" db="EMBL/GenBank/DDBJ databases">
        <title>Whole genome Sequencing of Pseudoxanthomonas gei KCTC 32298 (T).</title>
        <authorList>
            <person name="Kumar S."/>
            <person name="Bansal K."/>
            <person name="Kaur A."/>
            <person name="Patil P."/>
            <person name="Sharma S."/>
            <person name="Patil P.B."/>
        </authorList>
    </citation>
    <scope>NUCLEOTIDE SEQUENCE [LARGE SCALE GENOMIC DNA]</scope>
    <source>
        <strain evidence="13 14">KCTC 32298</strain>
    </source>
</reference>
<keyword evidence="4" id="KW-0479">Metal-binding</keyword>
<evidence type="ECO:0000256" key="4">
    <source>
        <dbReference type="ARBA" id="ARBA00022723"/>
    </source>
</evidence>
<evidence type="ECO:0000256" key="2">
    <source>
        <dbReference type="ARBA" id="ARBA00022475"/>
    </source>
</evidence>
<feature type="transmembrane region" description="Helical" evidence="12">
    <location>
        <begin position="229"/>
        <end position="251"/>
    </location>
</feature>
<dbReference type="InterPro" id="IPR050450">
    <property type="entry name" value="COX15/CtaA_HemeA_synthase"/>
</dbReference>
<dbReference type="InterPro" id="IPR003780">
    <property type="entry name" value="COX15/CtaA_fam"/>
</dbReference>
<feature type="transmembrane region" description="Helical" evidence="12">
    <location>
        <begin position="163"/>
        <end position="184"/>
    </location>
</feature>
<keyword evidence="3 12" id="KW-0812">Transmembrane</keyword>
<accession>A0ABX0AHI8</accession>
<keyword evidence="10" id="KW-1015">Disulfide bond</keyword>
<feature type="transmembrane region" description="Helical" evidence="12">
    <location>
        <begin position="363"/>
        <end position="381"/>
    </location>
</feature>
<feature type="transmembrane region" description="Helical" evidence="12">
    <location>
        <begin position="134"/>
        <end position="151"/>
    </location>
</feature>
<comment type="pathway">
    <text evidence="11">Porphyrin-containing compound metabolism.</text>
</comment>
<keyword evidence="9 12" id="KW-0472">Membrane</keyword>
<feature type="transmembrane region" description="Helical" evidence="12">
    <location>
        <begin position="338"/>
        <end position="357"/>
    </location>
</feature>
<dbReference type="Pfam" id="PF02628">
    <property type="entry name" value="COX15-CtaA"/>
    <property type="match status" value="2"/>
</dbReference>
<evidence type="ECO:0000256" key="6">
    <source>
        <dbReference type="ARBA" id="ARBA00023002"/>
    </source>
</evidence>
<dbReference type="RefSeq" id="WP_162349554.1">
    <property type="nucleotide sequence ID" value="NZ_QOVG01000005.1"/>
</dbReference>
<evidence type="ECO:0000256" key="8">
    <source>
        <dbReference type="ARBA" id="ARBA00023133"/>
    </source>
</evidence>
<keyword evidence="5 12" id="KW-1133">Transmembrane helix</keyword>
<protein>
    <submittedName>
        <fullName evidence="13">Heme A synthase</fullName>
    </submittedName>
</protein>
<keyword evidence="2" id="KW-1003">Cell membrane</keyword>
<evidence type="ECO:0000256" key="3">
    <source>
        <dbReference type="ARBA" id="ARBA00022692"/>
    </source>
</evidence>
<dbReference type="EMBL" id="QOVG01000005">
    <property type="protein sequence ID" value="NDK38981.1"/>
    <property type="molecule type" value="Genomic_DNA"/>
</dbReference>
<keyword evidence="7" id="KW-0408">Iron</keyword>
<evidence type="ECO:0000256" key="10">
    <source>
        <dbReference type="ARBA" id="ARBA00023157"/>
    </source>
</evidence>
<keyword evidence="8" id="KW-0350">Heme biosynthesis</keyword>
<evidence type="ECO:0000313" key="14">
    <source>
        <dbReference type="Proteomes" id="UP001429354"/>
    </source>
</evidence>
<evidence type="ECO:0000256" key="11">
    <source>
        <dbReference type="ARBA" id="ARBA00023444"/>
    </source>
</evidence>
<feature type="transmembrane region" description="Helical" evidence="12">
    <location>
        <begin position="110"/>
        <end position="128"/>
    </location>
</feature>
<comment type="caution">
    <text evidence="13">The sequence shown here is derived from an EMBL/GenBank/DDBJ whole genome shotgun (WGS) entry which is preliminary data.</text>
</comment>
<feature type="transmembrane region" description="Helical" evidence="12">
    <location>
        <begin position="83"/>
        <end position="103"/>
    </location>
</feature>
<feature type="transmembrane region" description="Helical" evidence="12">
    <location>
        <begin position="16"/>
        <end position="36"/>
    </location>
</feature>
<evidence type="ECO:0000256" key="5">
    <source>
        <dbReference type="ARBA" id="ARBA00022989"/>
    </source>
</evidence>
<evidence type="ECO:0000256" key="9">
    <source>
        <dbReference type="ARBA" id="ARBA00023136"/>
    </source>
</evidence>
<dbReference type="PANTHER" id="PTHR35457:SF1">
    <property type="entry name" value="HEME A SYNTHASE"/>
    <property type="match status" value="1"/>
</dbReference>
<proteinExistence type="predicted"/>
<keyword evidence="6" id="KW-0560">Oxidoreductase</keyword>
<gene>
    <name evidence="13" type="ORF">DT603_09030</name>
</gene>
<feature type="transmembrane region" description="Helical" evidence="12">
    <location>
        <begin position="305"/>
        <end position="326"/>
    </location>
</feature>
<dbReference type="Proteomes" id="UP001429354">
    <property type="component" value="Unassembled WGS sequence"/>
</dbReference>
<organism evidence="13 14">
    <name type="scientific">Pseudoxanthomonas gei</name>
    <dbReference type="NCBI Taxonomy" id="1383030"/>
    <lineage>
        <taxon>Bacteria</taxon>
        <taxon>Pseudomonadati</taxon>
        <taxon>Pseudomonadota</taxon>
        <taxon>Gammaproteobacteria</taxon>
        <taxon>Lysobacterales</taxon>
        <taxon>Lysobacteraceae</taxon>
        <taxon>Pseudoxanthomonas</taxon>
    </lineage>
</organism>
<feature type="transmembrane region" description="Helical" evidence="12">
    <location>
        <begin position="190"/>
        <end position="208"/>
    </location>
</feature>
<evidence type="ECO:0000256" key="7">
    <source>
        <dbReference type="ARBA" id="ARBA00023004"/>
    </source>
</evidence>
<evidence type="ECO:0000256" key="1">
    <source>
        <dbReference type="ARBA" id="ARBA00004141"/>
    </source>
</evidence>
<name>A0ABX0AHI8_9GAMM</name>
<dbReference type="PANTHER" id="PTHR35457">
    <property type="entry name" value="HEME A SYNTHASE"/>
    <property type="match status" value="1"/>
</dbReference>
<sequence>MNLLARPSVYKHFHRFAWLAVTLTLCVVVFGAFVRLSDAGLSCPDWPTCYGRAAWPHADSDVSDHVASDVRPFETHKAWREQFHRHLAASLGLLVLLLAVLAARKRRYGIAQIATAALLVAAAIPLYMRGEHAAASGLAITGEAILLFAALRWSNIDLARTAALTLAVIIFQALLGMWTVTWLLKPIVVMGHLLGGLTTFALLTWMAWRAIDRPIIVGEAIALKRWVSAGLVLLGLQIALGGWVSANYAALSCGAGSWSADNFPKCVGQWWPPHDFREGFVLWRGVGVDYEGGVLDGASRIAIQMAHRIVAIILALYLLVFGLRLLRTPGMRGWSTALIVLVLTQVSLGILNVKLALPLHVAVAHNAGAALLLFVLVSLLARLRRPE</sequence>